<dbReference type="Proteomes" id="UP001055453">
    <property type="component" value="Plasmid pANSO36A"/>
</dbReference>
<protein>
    <submittedName>
        <fullName evidence="1">Uncharacterized protein</fullName>
    </submittedName>
</protein>
<keyword evidence="1" id="KW-0614">Plasmid</keyword>
<sequence>MGEMRDNYTPQEQKNIELVKEYMQIAYDPKRASAEAVGHLCASNNKLTRSITLQANGFVTCPLN</sequence>
<reference evidence="1" key="1">
    <citation type="submission" date="2022-04" db="EMBL/GenBank/DDBJ databases">
        <title>Complete genome sequence of a cyanobacterium, Nostoc sp. SO-36, isolated in Antarctica.</title>
        <authorList>
            <person name="Kanesaki Y."/>
            <person name="Effendi D."/>
            <person name="Sakamoto T."/>
            <person name="Ohtani S."/>
            <person name="Awai K."/>
        </authorList>
    </citation>
    <scope>NUCLEOTIDE SEQUENCE</scope>
    <source>
        <strain evidence="1">SO-36</strain>
        <plasmid evidence="1">pANSO36A</plasmid>
    </source>
</reference>
<evidence type="ECO:0000313" key="1">
    <source>
        <dbReference type="EMBL" id="BDI20503.1"/>
    </source>
</evidence>
<geneLocation type="plasmid" evidence="1 2">
    <name>pANSO36A</name>
</geneLocation>
<gene>
    <name evidence="1" type="ORF">ANSO36C_63050</name>
</gene>
<name>A0ABN6QBE4_NOSCO</name>
<evidence type="ECO:0000313" key="2">
    <source>
        <dbReference type="Proteomes" id="UP001055453"/>
    </source>
</evidence>
<organism evidence="1 2">
    <name type="scientific">Nostoc cf. commune SO-36</name>
    <dbReference type="NCBI Taxonomy" id="449208"/>
    <lineage>
        <taxon>Bacteria</taxon>
        <taxon>Bacillati</taxon>
        <taxon>Cyanobacteriota</taxon>
        <taxon>Cyanophyceae</taxon>
        <taxon>Nostocales</taxon>
        <taxon>Nostocaceae</taxon>
        <taxon>Nostoc</taxon>
    </lineage>
</organism>
<accession>A0ABN6QBE4</accession>
<dbReference type="EMBL" id="AP025733">
    <property type="protein sequence ID" value="BDI20503.1"/>
    <property type="molecule type" value="Genomic_DNA"/>
</dbReference>
<proteinExistence type="predicted"/>
<keyword evidence="2" id="KW-1185">Reference proteome</keyword>